<evidence type="ECO:0000256" key="3">
    <source>
        <dbReference type="ARBA" id="ARBA00022490"/>
    </source>
</evidence>
<keyword evidence="3" id="KW-0963">Cytoplasm</keyword>
<feature type="domain" description="Gamma tubulin complex component C-terminal" evidence="7">
    <location>
        <begin position="745"/>
        <end position="1122"/>
    </location>
</feature>
<comment type="caution">
    <text evidence="9">The sequence shown here is derived from an EMBL/GenBank/DDBJ whole genome shotgun (WGS) entry which is preliminary data.</text>
</comment>
<dbReference type="GO" id="GO:0007020">
    <property type="term" value="P:microtubule nucleation"/>
    <property type="evidence" value="ECO:0007669"/>
    <property type="project" value="InterPro"/>
</dbReference>
<feature type="compositionally biased region" description="Basic and acidic residues" evidence="6">
    <location>
        <begin position="257"/>
        <end position="271"/>
    </location>
</feature>
<feature type="region of interest" description="Disordered" evidence="6">
    <location>
        <begin position="240"/>
        <end position="355"/>
    </location>
</feature>
<evidence type="ECO:0000313" key="10">
    <source>
        <dbReference type="Proteomes" id="UP000288859"/>
    </source>
</evidence>
<evidence type="ECO:0008006" key="11">
    <source>
        <dbReference type="Google" id="ProtNLM"/>
    </source>
</evidence>
<evidence type="ECO:0000256" key="1">
    <source>
        <dbReference type="ARBA" id="ARBA00004245"/>
    </source>
</evidence>
<dbReference type="GO" id="GO:0051321">
    <property type="term" value="P:meiotic cell cycle"/>
    <property type="evidence" value="ECO:0007669"/>
    <property type="project" value="TreeGrafter"/>
</dbReference>
<dbReference type="AlphaFoldDB" id="A0A438MWD1"/>
<dbReference type="InterPro" id="IPR042241">
    <property type="entry name" value="GCP_C_sf"/>
</dbReference>
<keyword evidence="5" id="KW-0206">Cytoskeleton</keyword>
<dbReference type="Proteomes" id="UP000288859">
    <property type="component" value="Unassembled WGS sequence"/>
</dbReference>
<dbReference type="EMBL" id="NAJM01000050">
    <property type="protein sequence ID" value="RVX67232.1"/>
    <property type="molecule type" value="Genomic_DNA"/>
</dbReference>
<comment type="similarity">
    <text evidence="2">Belongs to the TUBGCP family.</text>
</comment>
<dbReference type="GO" id="GO:0051011">
    <property type="term" value="F:microtubule minus-end binding"/>
    <property type="evidence" value="ECO:0007669"/>
    <property type="project" value="TreeGrafter"/>
</dbReference>
<dbReference type="InterPro" id="IPR021838">
    <property type="entry name" value="DUF3431"/>
</dbReference>
<sequence>MVRLIYSTLKLACLAFLVIIGLTSLLRLQLPSLAFGYKRYHHSPVPLSTESKRLVVASLKGDDTRWLGKRLPDWPVSLYVVNDPEAEFTVPLNKGRESMVYLTYIIDNYDNLPEISVFMHSLQYQWHNDDPNKDGATVISRLQLPYVREQGYVNMRCVWTLGCPEEINLDDPRSGHTTSLHFRHAFVELFPQRAANGTTPSVVGASCCAQFVVTASKIRELPKSEYERIREWLTKTPLPDDISGRILDGPARVSSTRSRDYDRPSDRDRDGVSPIVSDSPTEPRDGNHRHSKSDNRLSGLERRKERTAITTTDTVYTRRSPKKDLPHGELRRSDTDRRRSAGPAVLKKPFKENPQEPWIPTVQLVPHSSAPLASRVTSPPIARAAPPELEPLPLESMSMQGQEQAILDDLLYVFMGYEGQHIRFHDKYNPSEEKDRLNGPIFEPAAGLDPSLKDLTRSILSMATHYCAMEAFIEVQSRADFGAVNHALCAAIRKLLKDYLILVAQLEMKVLNDPSFTLHQMHIAIIPTAQSLAHLYSLAQELLKKNSLLDEDIDNSIDDFDADNIIERLKEGGDLLPGSLSKKRCIGGNVLGMLTTRLSTFSGDPAARSILEMLLREASRPYMVMLNEWLHQGGIRDHHSEFLIGERASIKRERLDEDYTDEYWEKRYYIREKEIPPQLEAVKDKVLLAGKYLNVVRECGGVNITSKIVDTPATFDDPRFMDNINHAYSFANKELLRLLLTKNSLRSRLRSMKHYFFLDKAEFFSYFLELSDSELRKKFRDVNVGKLQSLFDLVLHQPGSIAVADPFKEDVKVKMNSVGLTQWLIKVVNVQGMDQDNPESVMEQYKTPVEKGKKEKEEEEREISGHGALELDYSVPFPLSLMISRKTVQRYQLIFRYTLALRHLENLLVGCWSIQSKERSWIHRSQDRRIEFCKRRIWTLRSRMLVFVQQMLFFATAEVMEPSWQKLMVKVDDTERGEKEPIPSPSRLNPKRNPTVDELMQDHVDMLDTILKDLGLTQAKLLRVNAKLMTGCQLFATYVERATKALSEVDTSMSEAAGNKKPTANVPAVVLPPTDPTRMKRLEDNIGKYEDHFNRHLKILIDALNFYATTETVSLLSLAVRLTNAEVQKRDEAFL</sequence>
<dbReference type="Pfam" id="PF17681">
    <property type="entry name" value="GCP_N_terminal"/>
    <property type="match status" value="1"/>
</dbReference>
<dbReference type="PANTHER" id="PTHR19302">
    <property type="entry name" value="GAMMA TUBULIN COMPLEX PROTEIN"/>
    <property type="match status" value="1"/>
</dbReference>
<protein>
    <recommendedName>
        <fullName evidence="11">Spindle pole body component</fullName>
    </recommendedName>
</protein>
<dbReference type="FunFam" id="1.20.120.1900:FF:000011">
    <property type="entry name" value="Spindle pole body component"/>
    <property type="match status" value="1"/>
</dbReference>
<dbReference type="GO" id="GO:0031122">
    <property type="term" value="P:cytoplasmic microtubule organization"/>
    <property type="evidence" value="ECO:0007669"/>
    <property type="project" value="TreeGrafter"/>
</dbReference>
<evidence type="ECO:0000256" key="4">
    <source>
        <dbReference type="ARBA" id="ARBA00022701"/>
    </source>
</evidence>
<feature type="compositionally biased region" description="Polar residues" evidence="6">
    <location>
        <begin position="308"/>
        <end position="317"/>
    </location>
</feature>
<dbReference type="VEuPathDB" id="FungiDB:PV10_06893"/>
<evidence type="ECO:0000256" key="2">
    <source>
        <dbReference type="ARBA" id="ARBA00010337"/>
    </source>
</evidence>
<dbReference type="GO" id="GO:0043015">
    <property type="term" value="F:gamma-tubulin binding"/>
    <property type="evidence" value="ECO:0007669"/>
    <property type="project" value="InterPro"/>
</dbReference>
<gene>
    <name evidence="9" type="ORF">B0A52_09269</name>
</gene>
<feature type="compositionally biased region" description="Basic and acidic residues" evidence="6">
    <location>
        <begin position="322"/>
        <end position="339"/>
    </location>
</feature>
<dbReference type="VEuPathDB" id="FungiDB:PV10_07444"/>
<dbReference type="GO" id="GO:0005874">
    <property type="term" value="C:microtubule"/>
    <property type="evidence" value="ECO:0007669"/>
    <property type="project" value="UniProtKB-KW"/>
</dbReference>
<evidence type="ECO:0000256" key="6">
    <source>
        <dbReference type="SAM" id="MobiDB-lite"/>
    </source>
</evidence>
<dbReference type="GO" id="GO:0051225">
    <property type="term" value="P:spindle assembly"/>
    <property type="evidence" value="ECO:0007669"/>
    <property type="project" value="TreeGrafter"/>
</dbReference>
<dbReference type="Pfam" id="PF11913">
    <property type="entry name" value="DUF3431"/>
    <property type="match status" value="1"/>
</dbReference>
<dbReference type="GO" id="GO:0044732">
    <property type="term" value="C:mitotic spindle pole body"/>
    <property type="evidence" value="ECO:0007669"/>
    <property type="project" value="TreeGrafter"/>
</dbReference>
<name>A0A438MWD1_EXOME</name>
<evidence type="ECO:0000313" key="9">
    <source>
        <dbReference type="EMBL" id="RVX67232.1"/>
    </source>
</evidence>
<dbReference type="Pfam" id="PF04130">
    <property type="entry name" value="GCP_C_terminal"/>
    <property type="match status" value="1"/>
</dbReference>
<accession>A0A438MWD1</accession>
<feature type="compositionally biased region" description="Basic and acidic residues" evidence="6">
    <location>
        <begin position="281"/>
        <end position="307"/>
    </location>
</feature>
<dbReference type="GO" id="GO:0000278">
    <property type="term" value="P:mitotic cell cycle"/>
    <property type="evidence" value="ECO:0007669"/>
    <property type="project" value="TreeGrafter"/>
</dbReference>
<dbReference type="InterPro" id="IPR040457">
    <property type="entry name" value="GCP_C"/>
</dbReference>
<organism evidence="9 10">
    <name type="scientific">Exophiala mesophila</name>
    <name type="common">Black yeast-like fungus</name>
    <dbReference type="NCBI Taxonomy" id="212818"/>
    <lineage>
        <taxon>Eukaryota</taxon>
        <taxon>Fungi</taxon>
        <taxon>Dikarya</taxon>
        <taxon>Ascomycota</taxon>
        <taxon>Pezizomycotina</taxon>
        <taxon>Eurotiomycetes</taxon>
        <taxon>Chaetothyriomycetidae</taxon>
        <taxon>Chaetothyriales</taxon>
        <taxon>Herpotrichiellaceae</taxon>
        <taxon>Exophiala</taxon>
    </lineage>
</organism>
<evidence type="ECO:0000256" key="5">
    <source>
        <dbReference type="ARBA" id="ARBA00023212"/>
    </source>
</evidence>
<dbReference type="OrthoDB" id="2192946at2759"/>
<dbReference type="InterPro" id="IPR007259">
    <property type="entry name" value="GCP"/>
</dbReference>
<dbReference type="PANTHER" id="PTHR19302:SF13">
    <property type="entry name" value="GAMMA-TUBULIN COMPLEX COMPONENT 2"/>
    <property type="match status" value="1"/>
</dbReference>
<dbReference type="Gene3D" id="1.20.120.1900">
    <property type="entry name" value="Gamma-tubulin complex, C-terminal domain"/>
    <property type="match status" value="1"/>
</dbReference>
<proteinExistence type="inferred from homology"/>
<dbReference type="InterPro" id="IPR041470">
    <property type="entry name" value="GCP_N"/>
</dbReference>
<comment type="subcellular location">
    <subcellularLocation>
        <location evidence="1">Cytoplasm</location>
        <location evidence="1">Cytoskeleton</location>
    </subcellularLocation>
</comment>
<dbReference type="GO" id="GO:0000922">
    <property type="term" value="C:spindle pole"/>
    <property type="evidence" value="ECO:0007669"/>
    <property type="project" value="InterPro"/>
</dbReference>
<dbReference type="GO" id="GO:0000930">
    <property type="term" value="C:gamma-tubulin complex"/>
    <property type="evidence" value="ECO:0007669"/>
    <property type="project" value="TreeGrafter"/>
</dbReference>
<keyword evidence="4" id="KW-0493">Microtubule</keyword>
<feature type="domain" description="Gamma tubulin complex component protein N-terminal" evidence="8">
    <location>
        <begin position="407"/>
        <end position="742"/>
    </location>
</feature>
<evidence type="ECO:0000259" key="7">
    <source>
        <dbReference type="Pfam" id="PF04130"/>
    </source>
</evidence>
<evidence type="ECO:0000259" key="8">
    <source>
        <dbReference type="Pfam" id="PF17681"/>
    </source>
</evidence>
<reference evidence="9 10" key="1">
    <citation type="submission" date="2017-03" db="EMBL/GenBank/DDBJ databases">
        <title>Genomes of endolithic fungi from Antarctica.</title>
        <authorList>
            <person name="Coleine C."/>
            <person name="Masonjones S."/>
            <person name="Stajich J.E."/>
        </authorList>
    </citation>
    <scope>NUCLEOTIDE SEQUENCE [LARGE SCALE GENOMIC DNA]</scope>
    <source>
        <strain evidence="9 10">CCFEE 6314</strain>
    </source>
</reference>